<dbReference type="EMBL" id="JAQOTG010000001">
    <property type="protein sequence ID" value="MDE8562750.1"/>
    <property type="molecule type" value="Genomic_DNA"/>
</dbReference>
<reference evidence="1 2" key="1">
    <citation type="submission" date="2023-01" db="EMBL/GenBank/DDBJ databases">
        <title>Genome-based reclassification of Anoxybacillus geothermalis as a later heterotypic synonym of Anoxybacillus rupiensis.</title>
        <authorList>
            <person name="Inan Bektas K."/>
            <person name="Canakci S."/>
            <person name="Belduz A.A."/>
            <person name="Guler H.H."/>
        </authorList>
    </citation>
    <scope>NUCLEOTIDE SEQUENCE [LARGE SCALE GENOMIC DNA]</scope>
    <source>
        <strain evidence="1 2">DSM 17127</strain>
    </source>
</reference>
<dbReference type="RefSeq" id="WP_275191691.1">
    <property type="nucleotide sequence ID" value="NZ_JAQOTG010000001.1"/>
</dbReference>
<comment type="caution">
    <text evidence="1">The sequence shown here is derived from an EMBL/GenBank/DDBJ whole genome shotgun (WGS) entry which is preliminary data.</text>
</comment>
<accession>A0ABT5W2J5</accession>
<gene>
    <name evidence="1" type="ORF">PNH38_02495</name>
</gene>
<evidence type="ECO:0000313" key="1">
    <source>
        <dbReference type="EMBL" id="MDE8562750.1"/>
    </source>
</evidence>
<keyword evidence="2" id="KW-1185">Reference proteome</keyword>
<sequence>MKEFQEIMKNIEMMQMRLSLMKLNLLEQQLITKEILSDIKHLEKYLESKEGK</sequence>
<proteinExistence type="predicted"/>
<evidence type="ECO:0000313" key="2">
    <source>
        <dbReference type="Proteomes" id="UP001213979"/>
    </source>
</evidence>
<protein>
    <submittedName>
        <fullName evidence="1">Uncharacterized protein</fullName>
    </submittedName>
</protein>
<organism evidence="1 2">
    <name type="scientific">Anoxybacteroides rupiense</name>
    <dbReference type="NCBI Taxonomy" id="311460"/>
    <lineage>
        <taxon>Bacteria</taxon>
        <taxon>Bacillati</taxon>
        <taxon>Bacillota</taxon>
        <taxon>Bacilli</taxon>
        <taxon>Bacillales</taxon>
        <taxon>Anoxybacillaceae</taxon>
        <taxon>Anoxybacteroides</taxon>
    </lineage>
</organism>
<name>A0ABT5W2J5_9BACL</name>
<dbReference type="Proteomes" id="UP001213979">
    <property type="component" value="Unassembled WGS sequence"/>
</dbReference>